<dbReference type="InterPro" id="IPR028750">
    <property type="entry name" value="CEP350/CC187"/>
</dbReference>
<dbReference type="Pfam" id="PF01302">
    <property type="entry name" value="CAP_GLY"/>
    <property type="match status" value="1"/>
</dbReference>
<feature type="compositionally biased region" description="Polar residues" evidence="1">
    <location>
        <begin position="542"/>
        <end position="556"/>
    </location>
</feature>
<feature type="compositionally biased region" description="Acidic residues" evidence="1">
    <location>
        <begin position="454"/>
        <end position="474"/>
    </location>
</feature>
<feature type="compositionally biased region" description="Low complexity" evidence="1">
    <location>
        <begin position="677"/>
        <end position="689"/>
    </location>
</feature>
<feature type="compositionally biased region" description="Polar residues" evidence="1">
    <location>
        <begin position="349"/>
        <end position="359"/>
    </location>
</feature>
<dbReference type="PROSITE" id="PS50245">
    <property type="entry name" value="CAP_GLY_2"/>
    <property type="match status" value="1"/>
</dbReference>
<feature type="compositionally biased region" description="Low complexity" evidence="1">
    <location>
        <begin position="646"/>
        <end position="664"/>
    </location>
</feature>
<evidence type="ECO:0000259" key="2">
    <source>
        <dbReference type="PROSITE" id="PS50245"/>
    </source>
</evidence>
<feature type="domain" description="CAP-Gly" evidence="2">
    <location>
        <begin position="72"/>
        <end position="114"/>
    </location>
</feature>
<proteinExistence type="predicted"/>
<dbReference type="SUPFAM" id="SSF74924">
    <property type="entry name" value="Cap-Gly domain"/>
    <property type="match status" value="1"/>
</dbReference>
<feature type="compositionally biased region" description="Polar residues" evidence="1">
    <location>
        <begin position="1087"/>
        <end position="1114"/>
    </location>
</feature>
<feature type="region of interest" description="Disordered" evidence="1">
    <location>
        <begin position="1165"/>
        <end position="1201"/>
    </location>
</feature>
<feature type="region of interest" description="Disordered" evidence="1">
    <location>
        <begin position="778"/>
        <end position="797"/>
    </location>
</feature>
<feature type="compositionally biased region" description="Basic and acidic residues" evidence="1">
    <location>
        <begin position="143"/>
        <end position="152"/>
    </location>
</feature>
<accession>A0A226DFP5</accession>
<comment type="caution">
    <text evidence="3">The sequence shown here is derived from an EMBL/GenBank/DDBJ whole genome shotgun (WGS) entry which is preliminary data.</text>
</comment>
<feature type="compositionally biased region" description="Low complexity" evidence="1">
    <location>
        <begin position="593"/>
        <end position="636"/>
    </location>
</feature>
<dbReference type="AlphaFoldDB" id="A0A226DFP5"/>
<feature type="compositionally biased region" description="Low complexity" evidence="1">
    <location>
        <begin position="482"/>
        <end position="501"/>
    </location>
</feature>
<name>A0A226DFP5_FOLCA</name>
<feature type="compositionally biased region" description="Polar residues" evidence="1">
    <location>
        <begin position="982"/>
        <end position="1010"/>
    </location>
</feature>
<dbReference type="InterPro" id="IPR036859">
    <property type="entry name" value="CAP-Gly_dom_sf"/>
</dbReference>
<feature type="region of interest" description="Disordered" evidence="1">
    <location>
        <begin position="856"/>
        <end position="886"/>
    </location>
</feature>
<feature type="compositionally biased region" description="Low complexity" evidence="1">
    <location>
        <begin position="871"/>
        <end position="886"/>
    </location>
</feature>
<feature type="compositionally biased region" description="Acidic residues" evidence="1">
    <location>
        <begin position="368"/>
        <end position="380"/>
    </location>
</feature>
<sequence>MLIRLVRGQGCEFGSWGCSVKSGGVGPAESSSMANLAILTQEAAPTTAVTSDNLGATVYISGVQSGILKFFGKTTFKSGLWCGIELPQPQGNHDGMVDGVRYFQTRKNCGIFAPVGKVSLKGDGDLETAEGDNQRWSLAGTKRNQEADDHHVVLKGSKRPKPASEQGTGGDSCPSTVIAKKVVSQATERKKRRKLEDSPSSPSPSHLVKSWSGASEHHDAVLAYKTGRSSSTSSYDQAVKVPNFAEIEINELNLREEMERCGVAGSMTPDHCSTPSTRRGDNNLEEAQLRMTTPRGRSASYEIKVAPLIPIHQRMIRPSMIHTLPGCPSKVIVTPERSAETGRTFIVHSDQSNKASRPTSLDIRLERGDEDEEPPSEENSSDTGGLFGQKTPDLWDGDGMSLTGLSSPEEAGIQEESSLGLQTPSQLFESWGELKDEELELYQHLRSPSIDNLENLDFEEDEEDTHNADEEDGDANITLKINTSNTDDVVNDNFHQTQQQQSNEQVSPNRDSPSPPQTTNSSSDMMNHHPPGSSDPDRCDSSVISVSGYEAQTDSDFATESEADHEELLLSHPTHTAPNKNRNARVIDGALYTTTSSASTTSSQPSSSPRITTSVTSEEPESSSSGFYSSSESGSLTRGGSRHPSKSASNSDCDSSSGSVASNNDVDHEEEATLLNSTTTEDASSTITTERNSPEEGDALDSTLIAKIVTPLSKNEIPLTTRKPCLDDSTLAMGGAGHHELLFGEFSMLRSQSVSCLTTSTNAPPSFLQPVVKTSYNKSSGIGSTRTEKVTSSTTTTTTTAAINSSTAATTATKNMRVKGKPSSVLADTVASSSRRIASSKDALFSGIGRLGGSTRSLASSTSNLSGGAGVASRSPGSASSTSGRSKLINKWDHVMAKINEGKGKQINVKEVKAKVFDRMAPTPSALASVKNSMGKGSTSSLGGSRSKRTGLRSEIKDSENEPVVSSSTTTTTSKKGGPTNDTANNNKGTISTTNKRGGIQRTDSTSSDGSDLHGERKQFVSVKQVKSRPKKDGPRRQISDVSTASECSSSQPHPPKSRGGSIPCPPAGNPNSAPSQQDQDSQSRSTAPKSSSVNNNRTTAKNKTITRTGTATQHGAPYTNAPQVNSLNRISPTSTTATNVAMGTRSKSRKSFAISAKPLDDNNATVSSKGTTGAASITTTTTTTNSTKQPVGVPSGPLNNNARNAKATLSHESSLVKPLREMISLHTKERQKRWIFTTALLLQGKI</sequence>
<feature type="compositionally biased region" description="Low complexity" evidence="1">
    <location>
        <begin position="1076"/>
        <end position="1086"/>
    </location>
</feature>
<dbReference type="GO" id="GO:0034453">
    <property type="term" value="P:microtubule anchoring"/>
    <property type="evidence" value="ECO:0007669"/>
    <property type="project" value="InterPro"/>
</dbReference>
<keyword evidence="4" id="KW-1185">Reference proteome</keyword>
<dbReference type="GO" id="GO:0005813">
    <property type="term" value="C:centrosome"/>
    <property type="evidence" value="ECO:0007669"/>
    <property type="project" value="InterPro"/>
</dbReference>
<evidence type="ECO:0000313" key="3">
    <source>
        <dbReference type="EMBL" id="OXA43999.1"/>
    </source>
</evidence>
<dbReference type="Gene3D" id="2.30.30.190">
    <property type="entry name" value="CAP Gly-rich-like domain"/>
    <property type="match status" value="1"/>
</dbReference>
<dbReference type="STRING" id="158441.A0A226DFP5"/>
<dbReference type="EMBL" id="LNIX01000020">
    <property type="protein sequence ID" value="OXA43999.1"/>
    <property type="molecule type" value="Genomic_DNA"/>
</dbReference>
<gene>
    <name evidence="3" type="ORF">Fcan01_21150</name>
</gene>
<feature type="region of interest" description="Disordered" evidence="1">
    <location>
        <begin position="129"/>
        <end position="214"/>
    </location>
</feature>
<feature type="region of interest" description="Disordered" evidence="1">
    <location>
        <begin position="927"/>
        <end position="1150"/>
    </location>
</feature>
<dbReference type="PANTHER" id="PTHR13958">
    <property type="entry name" value="CENTROSOME-ASSOCIATED PROTEIN 350"/>
    <property type="match status" value="1"/>
</dbReference>
<feature type="compositionally biased region" description="Polar residues" evidence="1">
    <location>
        <begin position="1121"/>
        <end position="1142"/>
    </location>
</feature>
<dbReference type="SMART" id="SM01052">
    <property type="entry name" value="CAP_GLY"/>
    <property type="match status" value="1"/>
</dbReference>
<dbReference type="Proteomes" id="UP000198287">
    <property type="component" value="Unassembled WGS sequence"/>
</dbReference>
<feature type="compositionally biased region" description="Low complexity" evidence="1">
    <location>
        <begin position="1168"/>
        <end position="1189"/>
    </location>
</feature>
<dbReference type="GO" id="GO:0008017">
    <property type="term" value="F:microtubule binding"/>
    <property type="evidence" value="ECO:0007669"/>
    <property type="project" value="InterPro"/>
</dbReference>
<feature type="compositionally biased region" description="Polar residues" evidence="1">
    <location>
        <begin position="856"/>
        <end position="865"/>
    </location>
</feature>
<feature type="compositionally biased region" description="Low complexity" evidence="1">
    <location>
        <begin position="962"/>
        <end position="981"/>
    </location>
</feature>
<dbReference type="PANTHER" id="PTHR13958:SF3">
    <property type="entry name" value="CAP-GLY DOMAIN-CONTAINING PROTEIN-RELATED"/>
    <property type="match status" value="1"/>
</dbReference>
<feature type="compositionally biased region" description="Polar residues" evidence="1">
    <location>
        <begin position="930"/>
        <end position="944"/>
    </location>
</feature>
<organism evidence="3 4">
    <name type="scientific">Folsomia candida</name>
    <name type="common">Springtail</name>
    <dbReference type="NCBI Taxonomy" id="158441"/>
    <lineage>
        <taxon>Eukaryota</taxon>
        <taxon>Metazoa</taxon>
        <taxon>Ecdysozoa</taxon>
        <taxon>Arthropoda</taxon>
        <taxon>Hexapoda</taxon>
        <taxon>Collembola</taxon>
        <taxon>Entomobryomorpha</taxon>
        <taxon>Isotomoidea</taxon>
        <taxon>Isotomidae</taxon>
        <taxon>Proisotominae</taxon>
        <taxon>Folsomia</taxon>
    </lineage>
</organism>
<dbReference type="InterPro" id="IPR000938">
    <property type="entry name" value="CAP-Gly_domain"/>
</dbReference>
<evidence type="ECO:0000313" key="4">
    <source>
        <dbReference type="Proteomes" id="UP000198287"/>
    </source>
</evidence>
<dbReference type="OrthoDB" id="10038993at2759"/>
<feature type="compositionally biased region" description="Polar residues" evidence="1">
    <location>
        <begin position="502"/>
        <end position="511"/>
    </location>
</feature>
<feature type="region of interest" description="Disordered" evidence="1">
    <location>
        <begin position="345"/>
        <end position="421"/>
    </location>
</feature>
<feature type="compositionally biased region" description="Polar residues" evidence="1">
    <location>
        <begin position="1040"/>
        <end position="1052"/>
    </location>
</feature>
<protein>
    <submittedName>
        <fullName evidence="3">CAP-Gly domain-containing linker protein 1</fullName>
    </submittedName>
</protein>
<reference evidence="3 4" key="1">
    <citation type="submission" date="2015-12" db="EMBL/GenBank/DDBJ databases">
        <title>The genome of Folsomia candida.</title>
        <authorList>
            <person name="Faddeeva A."/>
            <person name="Derks M.F."/>
            <person name="Anvar Y."/>
            <person name="Smit S."/>
            <person name="Van Straalen N."/>
            <person name="Roelofs D."/>
        </authorList>
    </citation>
    <scope>NUCLEOTIDE SEQUENCE [LARGE SCALE GENOMIC DNA]</scope>
    <source>
        <strain evidence="3 4">VU population</strain>
        <tissue evidence="3">Whole body</tissue>
    </source>
</reference>
<evidence type="ECO:0000256" key="1">
    <source>
        <dbReference type="SAM" id="MobiDB-lite"/>
    </source>
</evidence>
<feature type="region of interest" description="Disordered" evidence="1">
    <location>
        <begin position="447"/>
        <end position="700"/>
    </location>
</feature>